<dbReference type="Pfam" id="PF00300">
    <property type="entry name" value="His_Phos_1"/>
    <property type="match status" value="1"/>
</dbReference>
<keyword evidence="2" id="KW-0413">Isomerase</keyword>
<dbReference type="InterPro" id="IPR001345">
    <property type="entry name" value="PG/BPGM_mutase_AS"/>
</dbReference>
<dbReference type="Gene3D" id="3.40.50.1240">
    <property type="entry name" value="Phosphoglycerate mutase-like"/>
    <property type="match status" value="1"/>
</dbReference>
<dbReference type="InterPro" id="IPR029033">
    <property type="entry name" value="His_PPase_superfam"/>
</dbReference>
<organism evidence="3 4">
    <name type="scientific">Rugosimonospora acidiphila</name>
    <dbReference type="NCBI Taxonomy" id="556531"/>
    <lineage>
        <taxon>Bacteria</taxon>
        <taxon>Bacillati</taxon>
        <taxon>Actinomycetota</taxon>
        <taxon>Actinomycetes</taxon>
        <taxon>Micromonosporales</taxon>
        <taxon>Micromonosporaceae</taxon>
        <taxon>Rugosimonospora</taxon>
    </lineage>
</organism>
<accession>A0ABP9RYT3</accession>
<evidence type="ECO:0000256" key="1">
    <source>
        <dbReference type="ARBA" id="ARBA00023152"/>
    </source>
</evidence>
<dbReference type="InterPro" id="IPR050275">
    <property type="entry name" value="PGM_Phosphatase"/>
</dbReference>
<dbReference type="RefSeq" id="WP_345631473.1">
    <property type="nucleotide sequence ID" value="NZ_BAABJQ010000011.1"/>
</dbReference>
<dbReference type="PANTHER" id="PTHR48100">
    <property type="entry name" value="BROAD-SPECIFICITY PHOSPHATASE YOR283W-RELATED"/>
    <property type="match status" value="1"/>
</dbReference>
<dbReference type="PANTHER" id="PTHR48100:SF1">
    <property type="entry name" value="HISTIDINE PHOSPHATASE FAMILY PROTEIN-RELATED"/>
    <property type="match status" value="1"/>
</dbReference>
<sequence>MSELAWLGVVRHGQSAGNVAAERAEAAGEELVDLRISDADVRLTETGREQGAAIGRWMAELPSRERPQVVFSSPYRRAMQTAELAVAAAGFGAPPLLMDERLRDRELGVLDLLTSRGVTARRPEEAERKRRLGRFYYRPPGGESWADVALRLRTLLGDLRLEYPGQRVLLVAHESVIFLLRYVIERLSQERLLELVEATTLANASLCSWRRDDGRLRPSVFNWVGHLTEQGVPTTQQEQVVAQPGRAPRR</sequence>
<dbReference type="EMBL" id="BAABJQ010000011">
    <property type="protein sequence ID" value="GAA5188434.1"/>
    <property type="molecule type" value="Genomic_DNA"/>
</dbReference>
<evidence type="ECO:0000256" key="2">
    <source>
        <dbReference type="ARBA" id="ARBA00023235"/>
    </source>
</evidence>
<protein>
    <submittedName>
        <fullName evidence="3">Histidine phosphatase family protein</fullName>
    </submittedName>
</protein>
<evidence type="ECO:0000313" key="4">
    <source>
        <dbReference type="Proteomes" id="UP001501570"/>
    </source>
</evidence>
<gene>
    <name evidence="3" type="ORF">GCM10023322_39110</name>
</gene>
<keyword evidence="4" id="KW-1185">Reference proteome</keyword>
<dbReference type="SMART" id="SM00855">
    <property type="entry name" value="PGAM"/>
    <property type="match status" value="1"/>
</dbReference>
<dbReference type="PROSITE" id="PS00175">
    <property type="entry name" value="PG_MUTASE"/>
    <property type="match status" value="1"/>
</dbReference>
<reference evidence="4" key="1">
    <citation type="journal article" date="2019" name="Int. J. Syst. Evol. Microbiol.">
        <title>The Global Catalogue of Microorganisms (GCM) 10K type strain sequencing project: providing services to taxonomists for standard genome sequencing and annotation.</title>
        <authorList>
            <consortium name="The Broad Institute Genomics Platform"/>
            <consortium name="The Broad Institute Genome Sequencing Center for Infectious Disease"/>
            <person name="Wu L."/>
            <person name="Ma J."/>
        </authorList>
    </citation>
    <scope>NUCLEOTIDE SEQUENCE [LARGE SCALE GENOMIC DNA]</scope>
    <source>
        <strain evidence="4">JCM 18304</strain>
    </source>
</reference>
<proteinExistence type="predicted"/>
<dbReference type="InterPro" id="IPR013078">
    <property type="entry name" value="His_Pase_superF_clade-1"/>
</dbReference>
<dbReference type="SUPFAM" id="SSF53254">
    <property type="entry name" value="Phosphoglycerate mutase-like"/>
    <property type="match status" value="1"/>
</dbReference>
<comment type="caution">
    <text evidence="3">The sequence shown here is derived from an EMBL/GenBank/DDBJ whole genome shotgun (WGS) entry which is preliminary data.</text>
</comment>
<keyword evidence="1" id="KW-0324">Glycolysis</keyword>
<dbReference type="CDD" id="cd07067">
    <property type="entry name" value="HP_PGM_like"/>
    <property type="match status" value="1"/>
</dbReference>
<dbReference type="Proteomes" id="UP001501570">
    <property type="component" value="Unassembled WGS sequence"/>
</dbReference>
<evidence type="ECO:0000313" key="3">
    <source>
        <dbReference type="EMBL" id="GAA5188434.1"/>
    </source>
</evidence>
<name>A0ABP9RYT3_9ACTN</name>